<comment type="catalytic activity">
    <reaction evidence="1">
        <text>S-ubiquitinyl-[E2 ubiquitin-conjugating enzyme]-L-cysteine + [acceptor protein]-L-lysine = [E2 ubiquitin-conjugating enzyme]-L-cysteine + N(6)-ubiquitinyl-[acceptor protein]-L-lysine.</text>
        <dbReference type="EC" id="2.3.2.27"/>
    </reaction>
</comment>
<evidence type="ECO:0000256" key="13">
    <source>
        <dbReference type="ARBA" id="ARBA00024209"/>
    </source>
</evidence>
<comment type="pathway">
    <text evidence="3">Protein modification; protein ubiquitination.</text>
</comment>
<feature type="domain" description="RING-type" evidence="17">
    <location>
        <begin position="304"/>
        <end position="346"/>
    </location>
</feature>
<dbReference type="InterPro" id="IPR001841">
    <property type="entry name" value="Znf_RING"/>
</dbReference>
<keyword evidence="11 16" id="KW-1133">Transmembrane helix</keyword>
<accession>A0A803Q993</accession>
<proteinExistence type="inferred from homology"/>
<keyword evidence="19" id="KW-1185">Reference proteome</keyword>
<dbReference type="Gene3D" id="3.30.40.10">
    <property type="entry name" value="Zinc/RING finger domain, C3HC4 (zinc finger)"/>
    <property type="match status" value="1"/>
</dbReference>
<dbReference type="CDD" id="cd16461">
    <property type="entry name" value="RING-H2_EL5-like"/>
    <property type="match status" value="1"/>
</dbReference>
<evidence type="ECO:0000256" key="8">
    <source>
        <dbReference type="ARBA" id="ARBA00022771"/>
    </source>
</evidence>
<reference evidence="18" key="2">
    <citation type="submission" date="2021-03" db="UniProtKB">
        <authorList>
            <consortium name="EnsemblPlants"/>
        </authorList>
    </citation>
    <scope>IDENTIFICATION</scope>
</reference>
<comment type="subcellular location">
    <subcellularLocation>
        <location evidence="2">Membrane</location>
        <topology evidence="2">Single-pass membrane protein</topology>
    </subcellularLocation>
</comment>
<evidence type="ECO:0000256" key="1">
    <source>
        <dbReference type="ARBA" id="ARBA00000900"/>
    </source>
</evidence>
<dbReference type="FunFam" id="3.30.40.10:FF:000233">
    <property type="entry name" value="RING-H2 finger protein ATL54"/>
    <property type="match status" value="1"/>
</dbReference>
<feature type="region of interest" description="Disordered" evidence="15">
    <location>
        <begin position="352"/>
        <end position="423"/>
    </location>
</feature>
<sequence>MTLPDLGAYLSSPVCKIWFRQNKFLREHQIIDDEGVLGWALNFQLRYREANVDPDHEICLTGGLSSGFKVFPWVALALSHVKLKYCDAEISEIVPKIGCGVVVCDVNAFKDHLLKKSPSSNLNPLPFIGFHVLFLLNNQVILQNMASLNRKLHAAGAGDEPPLNLTQLCKPSCDRKEPEFCFPGCSIICPKDCKLLYMPPPSDPVSSHHSHKALIFLSVTIALVAASFLVVCGYVFYMRFNRRRNESEQQQDETHLEFLDEDHGPVVDHPIWYIRTVGLLPSIIGSITVLKYKKEEGLVEGSDCSVCLSEFQEDETLRLLPKCSHAFHVPCIDTWLRSHTNCPLCRAPIVTSSAARTPSPEPSDVDSSPVEETRIDISVDNEEFSGENEDEIGELRTGTGEERKRDENSDEEVDRVQPSRRSVSLDSFSASKINLSLLKVLVEETDENSDKQLEVVNNRLDSLDSEKRAGENQKLQRLKSSSSSNGRSPQSGAMSMKRSVSCSGKFVLCRQV</sequence>
<dbReference type="GO" id="GO:0061630">
    <property type="term" value="F:ubiquitin protein ligase activity"/>
    <property type="evidence" value="ECO:0007669"/>
    <property type="project" value="UniProtKB-EC"/>
</dbReference>
<keyword evidence="6 16" id="KW-0812">Transmembrane</keyword>
<keyword evidence="12 16" id="KW-0472">Membrane</keyword>
<dbReference type="PANTHER" id="PTHR46913:SF19">
    <property type="entry name" value="RING-TYPE E3 UBIQUITIN TRANSFERASE"/>
    <property type="match status" value="1"/>
</dbReference>
<dbReference type="SUPFAM" id="SSF57850">
    <property type="entry name" value="RING/U-box"/>
    <property type="match status" value="1"/>
</dbReference>
<dbReference type="SMART" id="SM01197">
    <property type="entry name" value="FANCL_C"/>
    <property type="match status" value="1"/>
</dbReference>
<evidence type="ECO:0000256" key="10">
    <source>
        <dbReference type="ARBA" id="ARBA00022833"/>
    </source>
</evidence>
<dbReference type="EMBL" id="UZAU01000714">
    <property type="status" value="NOT_ANNOTATED_CDS"/>
    <property type="molecule type" value="Genomic_DNA"/>
</dbReference>
<keyword evidence="10" id="KW-0862">Zinc</keyword>
<dbReference type="GO" id="GO:0016567">
    <property type="term" value="P:protein ubiquitination"/>
    <property type="evidence" value="ECO:0007669"/>
    <property type="project" value="UniProtKB-UniPathway"/>
</dbReference>
<evidence type="ECO:0000256" key="5">
    <source>
        <dbReference type="ARBA" id="ARBA00022679"/>
    </source>
</evidence>
<evidence type="ECO:0000256" key="7">
    <source>
        <dbReference type="ARBA" id="ARBA00022723"/>
    </source>
</evidence>
<dbReference type="InterPro" id="IPR013083">
    <property type="entry name" value="Znf_RING/FYVE/PHD"/>
</dbReference>
<evidence type="ECO:0000259" key="17">
    <source>
        <dbReference type="PROSITE" id="PS50089"/>
    </source>
</evidence>
<dbReference type="GO" id="GO:0008270">
    <property type="term" value="F:zinc ion binding"/>
    <property type="evidence" value="ECO:0007669"/>
    <property type="project" value="UniProtKB-KW"/>
</dbReference>
<evidence type="ECO:0000313" key="19">
    <source>
        <dbReference type="Proteomes" id="UP000596661"/>
    </source>
</evidence>
<keyword evidence="8 14" id="KW-0863">Zinc-finger</keyword>
<feature type="region of interest" description="Disordered" evidence="15">
    <location>
        <begin position="461"/>
        <end position="503"/>
    </location>
</feature>
<evidence type="ECO:0000256" key="3">
    <source>
        <dbReference type="ARBA" id="ARBA00004906"/>
    </source>
</evidence>
<comment type="similarity">
    <text evidence="13">Belongs to the RING-type zinc finger family. ATL subfamily.</text>
</comment>
<dbReference type="Gramene" id="evm.model.08.1618">
    <property type="protein sequence ID" value="cds.evm.model.08.1618"/>
    <property type="gene ID" value="evm.TU.08.1618"/>
</dbReference>
<organism evidence="18 19">
    <name type="scientific">Cannabis sativa</name>
    <name type="common">Hemp</name>
    <name type="synonym">Marijuana</name>
    <dbReference type="NCBI Taxonomy" id="3483"/>
    <lineage>
        <taxon>Eukaryota</taxon>
        <taxon>Viridiplantae</taxon>
        <taxon>Streptophyta</taxon>
        <taxon>Embryophyta</taxon>
        <taxon>Tracheophyta</taxon>
        <taxon>Spermatophyta</taxon>
        <taxon>Magnoliopsida</taxon>
        <taxon>eudicotyledons</taxon>
        <taxon>Gunneridae</taxon>
        <taxon>Pentapetalae</taxon>
        <taxon>rosids</taxon>
        <taxon>fabids</taxon>
        <taxon>Rosales</taxon>
        <taxon>Cannabaceae</taxon>
        <taxon>Cannabis</taxon>
    </lineage>
</organism>
<dbReference type="GO" id="GO:0016020">
    <property type="term" value="C:membrane"/>
    <property type="evidence" value="ECO:0007669"/>
    <property type="project" value="UniProtKB-SubCell"/>
</dbReference>
<reference evidence="18" key="1">
    <citation type="submission" date="2018-11" db="EMBL/GenBank/DDBJ databases">
        <authorList>
            <person name="Grassa J C."/>
        </authorList>
    </citation>
    <scope>NUCLEOTIDE SEQUENCE [LARGE SCALE GENOMIC DNA]</scope>
</reference>
<dbReference type="EnsemblPlants" id="evm.model.08.1618">
    <property type="protein sequence ID" value="cds.evm.model.08.1618"/>
    <property type="gene ID" value="evm.TU.08.1618"/>
</dbReference>
<dbReference type="AlphaFoldDB" id="A0A803Q993"/>
<dbReference type="PROSITE" id="PS50089">
    <property type="entry name" value="ZF_RING_2"/>
    <property type="match status" value="1"/>
</dbReference>
<dbReference type="EC" id="2.3.2.27" evidence="4"/>
<feature type="compositionally biased region" description="Basic and acidic residues" evidence="15">
    <location>
        <begin position="461"/>
        <end position="471"/>
    </location>
</feature>
<protein>
    <recommendedName>
        <fullName evidence="4">RING-type E3 ubiquitin transferase</fullName>
        <ecNumber evidence="4">2.3.2.27</ecNumber>
    </recommendedName>
</protein>
<dbReference type="Proteomes" id="UP000596661">
    <property type="component" value="Chromosome 8"/>
</dbReference>
<keyword evidence="7" id="KW-0479">Metal-binding</keyword>
<evidence type="ECO:0000256" key="11">
    <source>
        <dbReference type="ARBA" id="ARBA00022989"/>
    </source>
</evidence>
<dbReference type="Pfam" id="PF13639">
    <property type="entry name" value="zf-RING_2"/>
    <property type="match status" value="1"/>
</dbReference>
<keyword evidence="9" id="KW-0833">Ubl conjugation pathway</keyword>
<feature type="transmembrane region" description="Helical" evidence="16">
    <location>
        <begin position="213"/>
        <end position="237"/>
    </location>
</feature>
<dbReference type="SMART" id="SM00184">
    <property type="entry name" value="RING"/>
    <property type="match status" value="1"/>
</dbReference>
<dbReference type="PANTHER" id="PTHR46913">
    <property type="entry name" value="RING-H2 FINGER PROTEIN ATL16"/>
    <property type="match status" value="1"/>
</dbReference>
<evidence type="ECO:0000256" key="16">
    <source>
        <dbReference type="SAM" id="Phobius"/>
    </source>
</evidence>
<dbReference type="InterPro" id="IPR044600">
    <property type="entry name" value="ATL1/ATL16-like"/>
</dbReference>
<feature type="compositionally biased region" description="Acidic residues" evidence="15">
    <location>
        <begin position="379"/>
        <end position="392"/>
    </location>
</feature>
<dbReference type="UniPathway" id="UPA00143"/>
<evidence type="ECO:0000256" key="2">
    <source>
        <dbReference type="ARBA" id="ARBA00004167"/>
    </source>
</evidence>
<name>A0A803Q993_CANSA</name>
<evidence type="ECO:0000256" key="9">
    <source>
        <dbReference type="ARBA" id="ARBA00022786"/>
    </source>
</evidence>
<evidence type="ECO:0000256" key="12">
    <source>
        <dbReference type="ARBA" id="ARBA00023136"/>
    </source>
</evidence>
<evidence type="ECO:0000256" key="14">
    <source>
        <dbReference type="PROSITE-ProRule" id="PRU00175"/>
    </source>
</evidence>
<evidence type="ECO:0000256" key="6">
    <source>
        <dbReference type="ARBA" id="ARBA00022692"/>
    </source>
</evidence>
<keyword evidence="5" id="KW-0808">Transferase</keyword>
<evidence type="ECO:0000256" key="15">
    <source>
        <dbReference type="SAM" id="MobiDB-lite"/>
    </source>
</evidence>
<evidence type="ECO:0000256" key="4">
    <source>
        <dbReference type="ARBA" id="ARBA00012483"/>
    </source>
</evidence>
<feature type="compositionally biased region" description="Low complexity" evidence="15">
    <location>
        <begin position="472"/>
        <end position="492"/>
    </location>
</feature>
<evidence type="ECO:0000313" key="18">
    <source>
        <dbReference type="EnsemblPlants" id="cds.evm.model.08.1618"/>
    </source>
</evidence>